<reference evidence="1" key="1">
    <citation type="submission" date="2022-05" db="EMBL/GenBank/DDBJ databases">
        <title>Corynebacterium sp. TA-R-1 sp. nov., isolated from human feces.</title>
        <authorList>
            <person name="Shamsuzzaman M."/>
            <person name="Dahal R.H."/>
        </authorList>
    </citation>
    <scope>NUCLEOTIDE SEQUENCE</scope>
    <source>
        <strain evidence="1">TA-R-1</strain>
    </source>
</reference>
<keyword evidence="2" id="KW-1185">Reference proteome</keyword>
<accession>A0ABT1G382</accession>
<sequence length="62" mass="7292">MSSPVLRRLTVADAQRELATLESQVDGPLEEFERRAHHYTLSPREQGIWERISELRWMLSNV</sequence>
<gene>
    <name evidence="1" type="ORF">M5J20_08010</name>
</gene>
<protein>
    <submittedName>
        <fullName evidence="1">Uncharacterized protein</fullName>
    </submittedName>
</protein>
<name>A0ABT1G382_9CORY</name>
<organism evidence="1 2">
    <name type="scientific">Corynebacterium stercoris</name>
    <dbReference type="NCBI Taxonomy" id="2943490"/>
    <lineage>
        <taxon>Bacteria</taxon>
        <taxon>Bacillati</taxon>
        <taxon>Actinomycetota</taxon>
        <taxon>Actinomycetes</taxon>
        <taxon>Mycobacteriales</taxon>
        <taxon>Corynebacteriaceae</taxon>
        <taxon>Corynebacterium</taxon>
    </lineage>
</organism>
<proteinExistence type="predicted"/>
<evidence type="ECO:0000313" key="2">
    <source>
        <dbReference type="Proteomes" id="UP001204000"/>
    </source>
</evidence>
<evidence type="ECO:0000313" key="1">
    <source>
        <dbReference type="EMBL" id="MCP1388130.1"/>
    </source>
</evidence>
<dbReference type="Proteomes" id="UP001204000">
    <property type="component" value="Unassembled WGS sequence"/>
</dbReference>
<dbReference type="EMBL" id="JAMFTQ010000009">
    <property type="protein sequence ID" value="MCP1388130.1"/>
    <property type="molecule type" value="Genomic_DNA"/>
</dbReference>
<comment type="caution">
    <text evidence="1">The sequence shown here is derived from an EMBL/GenBank/DDBJ whole genome shotgun (WGS) entry which is preliminary data.</text>
</comment>
<dbReference type="RefSeq" id="WP_253578305.1">
    <property type="nucleotide sequence ID" value="NZ_JAMFTQ010000009.1"/>
</dbReference>